<organism evidence="10 11">
    <name type="scientific">Coccomyxa viridis</name>
    <dbReference type="NCBI Taxonomy" id="1274662"/>
    <lineage>
        <taxon>Eukaryota</taxon>
        <taxon>Viridiplantae</taxon>
        <taxon>Chlorophyta</taxon>
        <taxon>core chlorophytes</taxon>
        <taxon>Trebouxiophyceae</taxon>
        <taxon>Trebouxiophyceae incertae sedis</taxon>
        <taxon>Coccomyxaceae</taxon>
        <taxon>Coccomyxa</taxon>
    </lineage>
</organism>
<evidence type="ECO:0000259" key="9">
    <source>
        <dbReference type="Pfam" id="PF00155"/>
    </source>
</evidence>
<protein>
    <submittedName>
        <fullName evidence="10">G6340 protein</fullName>
    </submittedName>
</protein>
<evidence type="ECO:0000256" key="2">
    <source>
        <dbReference type="ARBA" id="ARBA00004760"/>
    </source>
</evidence>
<dbReference type="InterPro" id="IPR004839">
    <property type="entry name" value="Aminotransferase_I/II_large"/>
</dbReference>
<comment type="pathway">
    <text evidence="3">Sphingolipid metabolism.</text>
</comment>
<evidence type="ECO:0000256" key="1">
    <source>
        <dbReference type="ARBA" id="ARBA00001933"/>
    </source>
</evidence>
<evidence type="ECO:0000256" key="4">
    <source>
        <dbReference type="ARBA" id="ARBA00010008"/>
    </source>
</evidence>
<evidence type="ECO:0000256" key="6">
    <source>
        <dbReference type="ARBA" id="ARBA00022898"/>
    </source>
</evidence>
<keyword evidence="7" id="KW-0746">Sphingolipid metabolism</keyword>
<dbReference type="Pfam" id="PF00155">
    <property type="entry name" value="Aminotran_1_2"/>
    <property type="match status" value="1"/>
</dbReference>
<proteinExistence type="inferred from homology"/>
<comment type="similarity">
    <text evidence="4">Belongs to the class-II pyridoxal-phosphate-dependent aminotransferase family. BioF subfamily.</text>
</comment>
<evidence type="ECO:0000256" key="8">
    <source>
        <dbReference type="RuleBase" id="RU003693"/>
    </source>
</evidence>
<feature type="domain" description="Aminotransferase class I/classII large" evidence="9">
    <location>
        <begin position="71"/>
        <end position="406"/>
    </location>
</feature>
<dbReference type="SUPFAM" id="SSF53383">
    <property type="entry name" value="PLP-dependent transferases"/>
    <property type="match status" value="1"/>
</dbReference>
<comment type="cofactor">
    <cofactor evidence="1 8">
        <name>pyridoxal 5'-phosphate</name>
        <dbReference type="ChEBI" id="CHEBI:597326"/>
    </cofactor>
</comment>
<evidence type="ECO:0000256" key="3">
    <source>
        <dbReference type="ARBA" id="ARBA00004991"/>
    </source>
</evidence>
<evidence type="ECO:0000313" key="11">
    <source>
        <dbReference type="Proteomes" id="UP001497392"/>
    </source>
</evidence>
<dbReference type="PROSITE" id="PS00599">
    <property type="entry name" value="AA_TRANSFER_CLASS_2"/>
    <property type="match status" value="1"/>
</dbReference>
<keyword evidence="6 8" id="KW-0663">Pyridoxal phosphate</keyword>
<dbReference type="EMBL" id="CAXHTA020000009">
    <property type="protein sequence ID" value="CAL5223775.1"/>
    <property type="molecule type" value="Genomic_DNA"/>
</dbReference>
<keyword evidence="5" id="KW-0808">Transferase</keyword>
<dbReference type="InterPro" id="IPR015424">
    <property type="entry name" value="PyrdxlP-dep_Trfase"/>
</dbReference>
<keyword evidence="7" id="KW-0443">Lipid metabolism</keyword>
<dbReference type="InterPro" id="IPR050087">
    <property type="entry name" value="AON_synthase_class-II"/>
</dbReference>
<dbReference type="InterPro" id="IPR015422">
    <property type="entry name" value="PyrdxlP-dep_Trfase_small"/>
</dbReference>
<comment type="pathway">
    <text evidence="2">Lipid metabolism; sphingolipid metabolism.</text>
</comment>
<evidence type="ECO:0000313" key="10">
    <source>
        <dbReference type="EMBL" id="CAL5223775.1"/>
    </source>
</evidence>
<dbReference type="InterPro" id="IPR015421">
    <property type="entry name" value="PyrdxlP-dep_Trfase_major"/>
</dbReference>
<evidence type="ECO:0000256" key="7">
    <source>
        <dbReference type="ARBA" id="ARBA00022919"/>
    </source>
</evidence>
<gene>
    <name evidence="10" type="primary">g6340</name>
    <name evidence="10" type="ORF">VP750_LOCUS5434</name>
</gene>
<evidence type="ECO:0000256" key="5">
    <source>
        <dbReference type="ARBA" id="ARBA00022679"/>
    </source>
</evidence>
<dbReference type="Proteomes" id="UP001497392">
    <property type="component" value="Unassembled WGS sequence"/>
</dbReference>
<dbReference type="InterPro" id="IPR001917">
    <property type="entry name" value="Aminotrans_II_pyridoxalP_BS"/>
</dbReference>
<accession>A0ABP1FV57</accession>
<reference evidence="10 11" key="1">
    <citation type="submission" date="2024-06" db="EMBL/GenBank/DDBJ databases">
        <authorList>
            <person name="Kraege A."/>
            <person name="Thomma B."/>
        </authorList>
    </citation>
    <scope>NUCLEOTIDE SEQUENCE [LARGE SCALE GENOMIC DNA]</scope>
</reference>
<sequence length="427" mass="45650">MASSLPWHGWIGSQIEQLRAQDLLRTLKPLIPGRSAAEVLVAPDVLRAWTEECDPQSCEGLPTEGSLLRLFSSNDYTGLSCHPSVCRAAADAVLRHGMGPRSSAVVGGYTFLHEELERALADLKQTEDCLLFPTGFAANVAVVSALCSSNNVTIFSDELNHASIIDGARLASRQQGKLVVYRHNDMQHLDRLLLACPPSHRKLVITDSLFSMDGDFADLAGLTALRRKHNFLLAVDEAHATFVCGERGGGAAEMFGVSEEVDVHIGTLSKAVGAHGGFVACSAALKSLLLNKGRPYVFSTALTVPVVAAALAAVRVNEQEPERRDHLWRLVHRLGQGLGVRAESPVVPLIVGSEAAALKASAQLLQRGFYVPAIRPPTVAPGTSRLRISLSAAHSEEDVDSLLQALRECGIIPAQVAPAAMPVRAKL</sequence>
<dbReference type="PANTHER" id="PTHR13693:SF77">
    <property type="entry name" value="8-AMINO-7-OXONONANOATE SYNTHASE"/>
    <property type="match status" value="1"/>
</dbReference>
<keyword evidence="11" id="KW-1185">Reference proteome</keyword>
<comment type="caution">
    <text evidence="10">The sequence shown here is derived from an EMBL/GenBank/DDBJ whole genome shotgun (WGS) entry which is preliminary data.</text>
</comment>
<dbReference type="Gene3D" id="3.40.640.10">
    <property type="entry name" value="Type I PLP-dependent aspartate aminotransferase-like (Major domain)"/>
    <property type="match status" value="1"/>
</dbReference>
<dbReference type="Gene3D" id="3.90.1150.10">
    <property type="entry name" value="Aspartate Aminotransferase, domain 1"/>
    <property type="match status" value="1"/>
</dbReference>
<dbReference type="PANTHER" id="PTHR13693">
    <property type="entry name" value="CLASS II AMINOTRANSFERASE/8-AMINO-7-OXONONANOATE SYNTHASE"/>
    <property type="match status" value="1"/>
</dbReference>
<name>A0ABP1FV57_9CHLO</name>